<evidence type="ECO:0000313" key="3">
    <source>
        <dbReference type="Proteomes" id="UP000298355"/>
    </source>
</evidence>
<protein>
    <recommendedName>
        <fullName evidence="4">Recombinase RecT</fullName>
    </recommendedName>
</protein>
<comment type="caution">
    <text evidence="2">The sequence shown here is derived from an EMBL/GenBank/DDBJ whole genome shotgun (WGS) entry which is preliminary data.</text>
</comment>
<feature type="region of interest" description="Disordered" evidence="1">
    <location>
        <begin position="257"/>
        <end position="308"/>
    </location>
</feature>
<gene>
    <name evidence="2" type="ORF">E3O65_05300</name>
</gene>
<keyword evidence="3" id="KW-1185">Reference proteome</keyword>
<proteinExistence type="predicted"/>
<reference evidence="2 3" key="1">
    <citation type="submission" date="2019-03" db="EMBL/GenBank/DDBJ databases">
        <title>Genomics of glacier-inhabiting Cryobacterium strains.</title>
        <authorList>
            <person name="Liu Q."/>
            <person name="Xin Y.-H."/>
        </authorList>
    </citation>
    <scope>NUCLEOTIDE SEQUENCE [LARGE SCALE GENOMIC DNA]</scope>
    <source>
        <strain evidence="2 3">TMT4-23</strain>
    </source>
</reference>
<dbReference type="RefSeq" id="WP_134362696.1">
    <property type="nucleotide sequence ID" value="NZ_SOGJ01000012.1"/>
</dbReference>
<dbReference type="EMBL" id="SOGJ01000012">
    <property type="protein sequence ID" value="TFC99791.1"/>
    <property type="molecule type" value="Genomic_DNA"/>
</dbReference>
<sequence>MSKEITQYEAAGLDEKMRYVQTLSSAGELIPRGLHAAGKPSPGKVLLVCETGAMLGIHPMAAIAGINVIEGRATISPALMSGLIRKAGHKLRVSTAGTVEGGDFVATARLTRSDDPDFTYEVSWTPARAARAGLCKYEQQQGKWAVNARSKSGSALPWESYTEALCKARAIGEVAREGAEDCLMGVQYTPEEMGALVSEGGEMVATVDKPEPTEDWAALVAAVTTLAELKEIRDRANAADEYAANRALFLARSGEISRGEETAPAEAAPDENIVDAEVVDDEPATEETEAERYERESAAEFEAQATDG</sequence>
<feature type="compositionally biased region" description="Acidic residues" evidence="1">
    <location>
        <begin position="268"/>
        <end position="289"/>
    </location>
</feature>
<accession>A0ABY2J7C8</accession>
<evidence type="ECO:0000256" key="1">
    <source>
        <dbReference type="SAM" id="MobiDB-lite"/>
    </source>
</evidence>
<name>A0ABY2J7C8_9MICO</name>
<dbReference type="Proteomes" id="UP000298355">
    <property type="component" value="Unassembled WGS sequence"/>
</dbReference>
<evidence type="ECO:0000313" key="2">
    <source>
        <dbReference type="EMBL" id="TFC99791.1"/>
    </source>
</evidence>
<evidence type="ECO:0008006" key="4">
    <source>
        <dbReference type="Google" id="ProtNLM"/>
    </source>
</evidence>
<organism evidence="2 3">
    <name type="scientific">Cryobacterium breve</name>
    <dbReference type="NCBI Taxonomy" id="1259258"/>
    <lineage>
        <taxon>Bacteria</taxon>
        <taxon>Bacillati</taxon>
        <taxon>Actinomycetota</taxon>
        <taxon>Actinomycetes</taxon>
        <taxon>Micrococcales</taxon>
        <taxon>Microbacteriaceae</taxon>
        <taxon>Cryobacterium</taxon>
    </lineage>
</organism>